<reference evidence="2" key="1">
    <citation type="submission" date="2014-05" db="EMBL/GenBank/DDBJ databases">
        <title>The transcriptome of the halophilic microalga Tetraselmis sp. GSL018 isolated from the Great Salt Lake, Utah.</title>
        <authorList>
            <person name="Jinkerson R.E."/>
            <person name="D'Adamo S."/>
            <person name="Posewitz M.C."/>
        </authorList>
    </citation>
    <scope>NUCLEOTIDE SEQUENCE</scope>
    <source>
        <strain evidence="2">GSL018</strain>
    </source>
</reference>
<feature type="non-terminal residue" evidence="2">
    <location>
        <position position="1"/>
    </location>
</feature>
<accession>A0A061RAD6</accession>
<feature type="region of interest" description="Disordered" evidence="1">
    <location>
        <begin position="1"/>
        <end position="35"/>
    </location>
</feature>
<dbReference type="EMBL" id="GBEZ01017371">
    <property type="protein sequence ID" value="JAC68958.1"/>
    <property type="molecule type" value="Transcribed_RNA"/>
</dbReference>
<proteinExistence type="predicted"/>
<sequence>RLAQLRPPTAALSSKNTSTDRRKGSKARQRRSALILQQPNLLIRKPDRIMTEGSQHLQLTAATPSKSATGSTCLPQSNVQVLDH</sequence>
<evidence type="ECO:0000313" key="2">
    <source>
        <dbReference type="EMBL" id="JAC68958.1"/>
    </source>
</evidence>
<organism evidence="2">
    <name type="scientific">Tetraselmis sp. GSL018</name>
    <dbReference type="NCBI Taxonomy" id="582737"/>
    <lineage>
        <taxon>Eukaryota</taxon>
        <taxon>Viridiplantae</taxon>
        <taxon>Chlorophyta</taxon>
        <taxon>core chlorophytes</taxon>
        <taxon>Chlorodendrophyceae</taxon>
        <taxon>Chlorodendrales</taxon>
        <taxon>Chlorodendraceae</taxon>
        <taxon>Tetraselmis</taxon>
    </lineage>
</organism>
<name>A0A061RAD6_9CHLO</name>
<protein>
    <submittedName>
        <fullName evidence="2">Uncharacterized protein</fullName>
    </submittedName>
</protein>
<dbReference type="AlphaFoldDB" id="A0A061RAD6"/>
<gene>
    <name evidence="2" type="ORF">TSPGSL018_7537</name>
</gene>
<evidence type="ECO:0000256" key="1">
    <source>
        <dbReference type="SAM" id="MobiDB-lite"/>
    </source>
</evidence>
<feature type="region of interest" description="Disordered" evidence="1">
    <location>
        <begin position="57"/>
        <end position="84"/>
    </location>
</feature>